<gene>
    <name evidence="1" type="ORF">S01H1_02474</name>
</gene>
<protein>
    <submittedName>
        <fullName evidence="1">Uncharacterized protein</fullName>
    </submittedName>
</protein>
<accession>X0UBB4</accession>
<proteinExistence type="predicted"/>
<evidence type="ECO:0000313" key="1">
    <source>
        <dbReference type="EMBL" id="GAF85780.1"/>
    </source>
</evidence>
<dbReference type="AlphaFoldDB" id="X0UBB4"/>
<organism evidence="1">
    <name type="scientific">marine sediment metagenome</name>
    <dbReference type="NCBI Taxonomy" id="412755"/>
    <lineage>
        <taxon>unclassified sequences</taxon>
        <taxon>metagenomes</taxon>
        <taxon>ecological metagenomes</taxon>
    </lineage>
</organism>
<dbReference type="EMBL" id="BARS01001193">
    <property type="protein sequence ID" value="GAF85780.1"/>
    <property type="molecule type" value="Genomic_DNA"/>
</dbReference>
<comment type="caution">
    <text evidence="1">The sequence shown here is derived from an EMBL/GenBank/DDBJ whole genome shotgun (WGS) entry which is preliminary data.</text>
</comment>
<sequence>MSEVVAEFIYQTANPIIKDLAKTQGHQAYINSFNAKASFPEWKSRFMHLMDYYQGEKFSFQQLQDWCLNDGQIQPRYLDITMALYNSLKQHYI</sequence>
<name>X0UBB4_9ZZZZ</name>
<reference evidence="1" key="1">
    <citation type="journal article" date="2014" name="Front. Microbiol.">
        <title>High frequency of phylogenetically diverse reductive dehalogenase-homologous genes in deep subseafloor sedimentary metagenomes.</title>
        <authorList>
            <person name="Kawai M."/>
            <person name="Futagami T."/>
            <person name="Toyoda A."/>
            <person name="Takaki Y."/>
            <person name="Nishi S."/>
            <person name="Hori S."/>
            <person name="Arai W."/>
            <person name="Tsubouchi T."/>
            <person name="Morono Y."/>
            <person name="Uchiyama I."/>
            <person name="Ito T."/>
            <person name="Fujiyama A."/>
            <person name="Inagaki F."/>
            <person name="Takami H."/>
        </authorList>
    </citation>
    <scope>NUCLEOTIDE SEQUENCE</scope>
    <source>
        <strain evidence="1">Expedition CK06-06</strain>
    </source>
</reference>